<dbReference type="Pfam" id="PF24418">
    <property type="entry name" value="DUF7550"/>
    <property type="match status" value="1"/>
</dbReference>
<feature type="region of interest" description="Disordered" evidence="1">
    <location>
        <begin position="1"/>
        <end position="38"/>
    </location>
</feature>
<gene>
    <name evidence="3" type="ordered locus">Halxa_3304</name>
</gene>
<protein>
    <submittedName>
        <fullName evidence="3">Uncharacterized protein</fullName>
    </submittedName>
</protein>
<dbReference type="Proteomes" id="UP000006794">
    <property type="component" value="Chromosome"/>
</dbReference>
<keyword evidence="4" id="KW-1185">Reference proteome</keyword>
<keyword evidence="2" id="KW-0472">Membrane</keyword>
<organism evidence="3 4">
    <name type="scientific">Halopiger xanaduensis (strain DSM 18323 / JCM 14033 / SH-6)</name>
    <dbReference type="NCBI Taxonomy" id="797210"/>
    <lineage>
        <taxon>Archaea</taxon>
        <taxon>Methanobacteriati</taxon>
        <taxon>Methanobacteriota</taxon>
        <taxon>Stenosarchaea group</taxon>
        <taxon>Halobacteria</taxon>
        <taxon>Halobacteriales</taxon>
        <taxon>Natrialbaceae</taxon>
        <taxon>Halopiger</taxon>
    </lineage>
</organism>
<dbReference type="AlphaFoldDB" id="F8D824"/>
<dbReference type="InterPro" id="IPR055972">
    <property type="entry name" value="DUF7550"/>
</dbReference>
<dbReference type="RefSeq" id="WP_013880806.1">
    <property type="nucleotide sequence ID" value="NC_015666.1"/>
</dbReference>
<dbReference type="eggNOG" id="arCOG08159">
    <property type="taxonomic scope" value="Archaea"/>
</dbReference>
<dbReference type="HOGENOM" id="CLU_195708_1_0_2"/>
<sequence>MADTDDTHDTPAAEHGSDTGADVGHDLEAERTTAPMSDYSSRAVGVGALVLAVGAAIAFGIPLLTVAL</sequence>
<keyword evidence="2" id="KW-0812">Transmembrane</keyword>
<dbReference type="EMBL" id="CP002839">
    <property type="protein sequence ID" value="AEH37916.1"/>
    <property type="molecule type" value="Genomic_DNA"/>
</dbReference>
<dbReference type="STRING" id="797210.Halxa_3304"/>
<proteinExistence type="predicted"/>
<reference evidence="3 4" key="1">
    <citation type="journal article" date="2012" name="Stand. Genomic Sci.">
        <title>Complete genome sequence of Halopiger xanaduensis type strain (SH-6(T)).</title>
        <authorList>
            <person name="Anderson I."/>
            <person name="Tindall B.J."/>
            <person name="Rohde M."/>
            <person name="Lucas S."/>
            <person name="Han J."/>
            <person name="Lapidus A."/>
            <person name="Cheng J.F."/>
            <person name="Goodwin L."/>
            <person name="Pitluck S."/>
            <person name="Peters L."/>
            <person name="Pati A."/>
            <person name="Mikhailova N."/>
            <person name="Pagani I."/>
            <person name="Teshima H."/>
            <person name="Han C."/>
            <person name="Tapia R."/>
            <person name="Land M."/>
            <person name="Woyke T."/>
            <person name="Klenk H.P."/>
            <person name="Kyrpides N."/>
            <person name="Ivanova N."/>
        </authorList>
    </citation>
    <scope>NUCLEOTIDE SEQUENCE [LARGE SCALE GENOMIC DNA]</scope>
    <source>
        <strain evidence="4">DSM 18323 / JCM 14033 / SH-6</strain>
    </source>
</reference>
<dbReference type="GeneID" id="10798253"/>
<accession>F8D824</accession>
<dbReference type="KEGG" id="hxa:Halxa_3304"/>
<evidence type="ECO:0000256" key="1">
    <source>
        <dbReference type="SAM" id="MobiDB-lite"/>
    </source>
</evidence>
<evidence type="ECO:0000313" key="4">
    <source>
        <dbReference type="Proteomes" id="UP000006794"/>
    </source>
</evidence>
<evidence type="ECO:0000313" key="3">
    <source>
        <dbReference type="EMBL" id="AEH37916.1"/>
    </source>
</evidence>
<feature type="compositionally biased region" description="Basic and acidic residues" evidence="1">
    <location>
        <begin position="1"/>
        <end position="31"/>
    </location>
</feature>
<keyword evidence="2" id="KW-1133">Transmembrane helix</keyword>
<name>F8D824_HALXS</name>
<feature type="transmembrane region" description="Helical" evidence="2">
    <location>
        <begin position="43"/>
        <end position="67"/>
    </location>
</feature>
<evidence type="ECO:0000256" key="2">
    <source>
        <dbReference type="SAM" id="Phobius"/>
    </source>
</evidence>